<comment type="catalytic activity">
    <reaction evidence="17">
        <text>L-threonyl-[protein] + ATP = O-phospho-L-threonyl-[protein] + ADP + H(+)</text>
        <dbReference type="Rhea" id="RHEA:46608"/>
        <dbReference type="Rhea" id="RHEA-COMP:11060"/>
        <dbReference type="Rhea" id="RHEA-COMP:11605"/>
        <dbReference type="ChEBI" id="CHEBI:15378"/>
        <dbReference type="ChEBI" id="CHEBI:30013"/>
        <dbReference type="ChEBI" id="CHEBI:30616"/>
        <dbReference type="ChEBI" id="CHEBI:61977"/>
        <dbReference type="ChEBI" id="CHEBI:456216"/>
        <dbReference type="EC" id="2.7.11.1"/>
    </reaction>
</comment>
<dbReference type="GO" id="GO:0005886">
    <property type="term" value="C:plasma membrane"/>
    <property type="evidence" value="ECO:0007669"/>
    <property type="project" value="TreeGrafter"/>
</dbReference>
<dbReference type="InterPro" id="IPR011009">
    <property type="entry name" value="Kinase-like_dom_sf"/>
</dbReference>
<evidence type="ECO:0000256" key="8">
    <source>
        <dbReference type="ARBA" id="ARBA00022729"/>
    </source>
</evidence>
<dbReference type="Gene3D" id="3.30.200.20">
    <property type="entry name" value="Phosphorylase Kinase, domain 1"/>
    <property type="match status" value="1"/>
</dbReference>
<evidence type="ECO:0000256" key="3">
    <source>
        <dbReference type="ARBA" id="ARBA00022527"/>
    </source>
</evidence>
<keyword evidence="14 20" id="KW-0472">Membrane</keyword>
<dbReference type="PROSITE" id="PS00108">
    <property type="entry name" value="PROTEIN_KINASE_ST"/>
    <property type="match status" value="1"/>
</dbReference>
<evidence type="ECO:0000256" key="12">
    <source>
        <dbReference type="ARBA" id="ARBA00022840"/>
    </source>
</evidence>
<dbReference type="PANTHER" id="PTHR48006:SF34">
    <property type="entry name" value="OS08G0203700 PROTEIN"/>
    <property type="match status" value="1"/>
</dbReference>
<dbReference type="OrthoDB" id="663146at2759"/>
<dbReference type="OMA" id="ISIFRQW"/>
<dbReference type="InterPro" id="IPR000719">
    <property type="entry name" value="Prot_kinase_dom"/>
</dbReference>
<evidence type="ECO:0000256" key="6">
    <source>
        <dbReference type="ARBA" id="ARBA00022679"/>
    </source>
</evidence>
<organism evidence="22 23">
    <name type="scientific">Corchorus capsularis</name>
    <name type="common">Jute</name>
    <dbReference type="NCBI Taxonomy" id="210143"/>
    <lineage>
        <taxon>Eukaryota</taxon>
        <taxon>Viridiplantae</taxon>
        <taxon>Streptophyta</taxon>
        <taxon>Embryophyta</taxon>
        <taxon>Tracheophyta</taxon>
        <taxon>Spermatophyta</taxon>
        <taxon>Magnoliopsida</taxon>
        <taxon>eudicotyledons</taxon>
        <taxon>Gunneridae</taxon>
        <taxon>Pentapetalae</taxon>
        <taxon>rosids</taxon>
        <taxon>malvids</taxon>
        <taxon>Malvales</taxon>
        <taxon>Malvaceae</taxon>
        <taxon>Grewioideae</taxon>
        <taxon>Apeibeae</taxon>
        <taxon>Corchorus</taxon>
    </lineage>
</organism>
<dbReference type="InterPro" id="IPR001245">
    <property type="entry name" value="Ser-Thr/Tyr_kinase_cat_dom"/>
</dbReference>
<keyword evidence="23" id="KW-1185">Reference proteome</keyword>
<evidence type="ECO:0000313" key="22">
    <source>
        <dbReference type="EMBL" id="OMO70497.1"/>
    </source>
</evidence>
<dbReference type="SUPFAM" id="SSF56112">
    <property type="entry name" value="Protein kinase-like (PK-like)"/>
    <property type="match status" value="1"/>
</dbReference>
<feature type="binding site" evidence="19">
    <location>
        <position position="631"/>
    </location>
    <ligand>
        <name>ATP</name>
        <dbReference type="ChEBI" id="CHEBI:30616"/>
    </ligand>
</feature>
<dbReference type="SUPFAM" id="SSF52058">
    <property type="entry name" value="L domain-like"/>
    <property type="match status" value="1"/>
</dbReference>
<evidence type="ECO:0000256" key="7">
    <source>
        <dbReference type="ARBA" id="ARBA00022692"/>
    </source>
</evidence>
<protein>
    <recommendedName>
        <fullName evidence="2">non-specific serine/threonine protein kinase</fullName>
        <ecNumber evidence="2">2.7.11.1</ecNumber>
    </recommendedName>
</protein>
<evidence type="ECO:0000256" key="16">
    <source>
        <dbReference type="ARBA" id="ARBA00023180"/>
    </source>
</evidence>
<dbReference type="EC" id="2.7.11.1" evidence="2"/>
<comment type="subcellular location">
    <subcellularLocation>
        <location evidence="1">Membrane</location>
        <topology evidence="1">Single-pass type I membrane protein</topology>
    </subcellularLocation>
</comment>
<dbReference type="InterPro" id="IPR032675">
    <property type="entry name" value="LRR_dom_sf"/>
</dbReference>
<evidence type="ECO:0000313" key="23">
    <source>
        <dbReference type="Proteomes" id="UP000188268"/>
    </source>
</evidence>
<evidence type="ECO:0000256" key="5">
    <source>
        <dbReference type="ARBA" id="ARBA00022614"/>
    </source>
</evidence>
<sequence>MEMNTVRALNSIFQKWDTQAPDSNLWNTTGDPCSGLALSQLDSVFEDGANNPAIRCDCTFDNNTVCHITRLRVYALNKLGQIPEELLDFPYLEFLKIDQNFFSGPLPSFIGNMSRLGLLSIAHNTFSGPIPKELGNLKELYLLSIGGNNFSGTIPPELGNLLNLQQLYINSCGLGGEIPETFANLENLETVWASDVAFTGKIPDFIGNNWTKLKSLRFEGNSFEGPIPSSFANLTSLTSLRIGDIYNGSSSSLDFVRNLKNLTDLVLRNVLLTGVLPSYITELHSLQKLDLSFNNLTGQVPSGLFNMTDLVNLLLQGLECLQRSFPCNRNTPRYANFAIKCGGPQKIYNGVVFEAENTTLNPATFNVTGTQKWAVSNAGLFADRENQQFVQNTLVQVTSTGTPELYQTSRLSPGSLRYYGLGLENGNYTLTLYFAETGFPSRSTQTWQSLARRVFDVYIQGTRQIRDFDISEEAGGVEIAVTKNFTINVTENHFEIHLFWAGKGTCCTPVQGYYGPIISAINVVPNFKPSVSGLPPGIPRDKNHSPLIVGIAVPLAGVTLILIFGIIYFKRRKEADDEEVLLGIGPRPNTFSYAELKTATEDFCPSNKLGEGGFGAVFKGTLGDGRVVAVKQLLREADHGKSQFVTEIATISAVQHRNLVKLYGCCIEGNRRLLVYEYLENKSLDQALFGESALHLDWPTRFNICLSTARGLAYLHEESRPRIVHRDVKASNILLDAELYPKISDFGLAKLYDDKKTHISTKVAGTIGYLAPEYAMRGHLTGKADVFGFGVVAMEILSGRPNSSSNLQNERFFLLDWAWNLVENNESLGVMDPSLEEFDENEALRVLGVALLCTQASPNVRPPMSRVVAMLTGDAEVSSVATKPSYITDWDFNDETATFKKEDTQASSASDNSDDKISTKNKTINETELIISPINVTEISDIIGEGR</sequence>
<keyword evidence="4" id="KW-0597">Phosphoprotein</keyword>
<evidence type="ECO:0000256" key="13">
    <source>
        <dbReference type="ARBA" id="ARBA00022989"/>
    </source>
</evidence>
<dbReference type="Gene3D" id="1.10.510.10">
    <property type="entry name" value="Transferase(Phosphotransferase) domain 1"/>
    <property type="match status" value="1"/>
</dbReference>
<dbReference type="GO" id="GO:0004674">
    <property type="term" value="F:protein serine/threonine kinase activity"/>
    <property type="evidence" value="ECO:0007669"/>
    <property type="project" value="UniProtKB-KW"/>
</dbReference>
<feature type="transmembrane region" description="Helical" evidence="20">
    <location>
        <begin position="547"/>
        <end position="569"/>
    </location>
</feature>
<dbReference type="InterPro" id="IPR017441">
    <property type="entry name" value="Protein_kinase_ATP_BS"/>
</dbReference>
<evidence type="ECO:0000256" key="20">
    <source>
        <dbReference type="SAM" id="Phobius"/>
    </source>
</evidence>
<dbReference type="GO" id="GO:0005524">
    <property type="term" value="F:ATP binding"/>
    <property type="evidence" value="ECO:0007669"/>
    <property type="project" value="UniProtKB-UniRule"/>
</dbReference>
<dbReference type="PROSITE" id="PS00107">
    <property type="entry name" value="PROTEIN_KINASE_ATP"/>
    <property type="match status" value="1"/>
</dbReference>
<keyword evidence="9" id="KW-0677">Repeat</keyword>
<evidence type="ECO:0000256" key="1">
    <source>
        <dbReference type="ARBA" id="ARBA00004479"/>
    </source>
</evidence>
<reference evidence="22 23" key="1">
    <citation type="submission" date="2013-09" db="EMBL/GenBank/DDBJ databases">
        <title>Corchorus capsularis genome sequencing.</title>
        <authorList>
            <person name="Alam M."/>
            <person name="Haque M.S."/>
            <person name="Islam M.S."/>
            <person name="Emdad E.M."/>
            <person name="Islam M.M."/>
            <person name="Ahmed B."/>
            <person name="Halim A."/>
            <person name="Hossen Q.M.M."/>
            <person name="Hossain M.Z."/>
            <person name="Ahmed R."/>
            <person name="Khan M.M."/>
            <person name="Islam R."/>
            <person name="Rashid M.M."/>
            <person name="Khan S.A."/>
            <person name="Rahman M.S."/>
            <person name="Alam M."/>
        </authorList>
    </citation>
    <scope>NUCLEOTIDE SEQUENCE [LARGE SCALE GENOMIC DNA]</scope>
    <source>
        <strain evidence="23">cv. CVL-1</strain>
        <tissue evidence="22">Whole seedling</tissue>
    </source>
</reference>
<keyword evidence="10 19" id="KW-0547">Nucleotide-binding</keyword>
<proteinExistence type="predicted"/>
<dbReference type="PANTHER" id="PTHR48006">
    <property type="entry name" value="LEUCINE-RICH REPEAT-CONTAINING PROTEIN DDB_G0281931-RELATED"/>
    <property type="match status" value="1"/>
</dbReference>
<gene>
    <name evidence="22" type="ORF">CCACVL1_18875</name>
</gene>
<dbReference type="Proteomes" id="UP000188268">
    <property type="component" value="Unassembled WGS sequence"/>
</dbReference>
<evidence type="ECO:0000259" key="21">
    <source>
        <dbReference type="PROSITE" id="PS50011"/>
    </source>
</evidence>
<dbReference type="FunFam" id="1.10.510.10:FF:000044">
    <property type="entry name" value="Putative LRR receptor-like serine/threonine-protein kinase"/>
    <property type="match status" value="1"/>
</dbReference>
<dbReference type="SMART" id="SM00220">
    <property type="entry name" value="S_TKc"/>
    <property type="match status" value="1"/>
</dbReference>
<keyword evidence="7 20" id="KW-0812">Transmembrane</keyword>
<keyword evidence="11" id="KW-0418">Kinase</keyword>
<evidence type="ECO:0000256" key="15">
    <source>
        <dbReference type="ARBA" id="ARBA00023170"/>
    </source>
</evidence>
<dbReference type="Gramene" id="OMO70497">
    <property type="protein sequence ID" value="OMO70497"/>
    <property type="gene ID" value="CCACVL1_18875"/>
</dbReference>
<evidence type="ECO:0000256" key="10">
    <source>
        <dbReference type="ARBA" id="ARBA00022741"/>
    </source>
</evidence>
<keyword evidence="12 19" id="KW-0067">ATP-binding</keyword>
<dbReference type="PROSITE" id="PS50011">
    <property type="entry name" value="PROTEIN_KINASE_DOM"/>
    <property type="match status" value="1"/>
</dbReference>
<dbReference type="InterPro" id="IPR001611">
    <property type="entry name" value="Leu-rich_rpt"/>
</dbReference>
<name>A0A1R3HJH2_COCAP</name>
<evidence type="ECO:0000256" key="4">
    <source>
        <dbReference type="ARBA" id="ARBA00022553"/>
    </source>
</evidence>
<dbReference type="STRING" id="210143.A0A1R3HJH2"/>
<dbReference type="Gene3D" id="2.60.120.430">
    <property type="entry name" value="Galactose-binding lectin"/>
    <property type="match status" value="1"/>
</dbReference>
<evidence type="ECO:0000256" key="9">
    <source>
        <dbReference type="ARBA" id="ARBA00022737"/>
    </source>
</evidence>
<accession>A0A1R3HJH2</accession>
<evidence type="ECO:0000256" key="2">
    <source>
        <dbReference type="ARBA" id="ARBA00012513"/>
    </source>
</evidence>
<evidence type="ECO:0000256" key="11">
    <source>
        <dbReference type="ARBA" id="ARBA00022777"/>
    </source>
</evidence>
<evidence type="ECO:0000256" key="18">
    <source>
        <dbReference type="ARBA" id="ARBA00048679"/>
    </source>
</evidence>
<dbReference type="FunFam" id="3.80.10.10:FF:000766">
    <property type="entry name" value="Os05g0263100 protein"/>
    <property type="match status" value="1"/>
</dbReference>
<dbReference type="InterPro" id="IPR021720">
    <property type="entry name" value="Malectin_dom"/>
</dbReference>
<dbReference type="Pfam" id="PF07714">
    <property type="entry name" value="PK_Tyr_Ser-Thr"/>
    <property type="match status" value="1"/>
</dbReference>
<dbReference type="InterPro" id="IPR008271">
    <property type="entry name" value="Ser/Thr_kinase_AS"/>
</dbReference>
<evidence type="ECO:0000256" key="19">
    <source>
        <dbReference type="PROSITE-ProRule" id="PRU10141"/>
    </source>
</evidence>
<dbReference type="Pfam" id="PF00560">
    <property type="entry name" value="LRR_1"/>
    <property type="match status" value="4"/>
</dbReference>
<feature type="domain" description="Protein kinase" evidence="21">
    <location>
        <begin position="603"/>
        <end position="877"/>
    </location>
</feature>
<dbReference type="FunFam" id="3.30.200.20:FF:000140">
    <property type="entry name" value="Leucine-rich repeat receptor-like protein kinase"/>
    <property type="match status" value="1"/>
</dbReference>
<dbReference type="EMBL" id="AWWV01011798">
    <property type="protein sequence ID" value="OMO70497.1"/>
    <property type="molecule type" value="Genomic_DNA"/>
</dbReference>
<comment type="catalytic activity">
    <reaction evidence="18">
        <text>L-seryl-[protein] + ATP = O-phospho-L-seryl-[protein] + ADP + H(+)</text>
        <dbReference type="Rhea" id="RHEA:17989"/>
        <dbReference type="Rhea" id="RHEA-COMP:9863"/>
        <dbReference type="Rhea" id="RHEA-COMP:11604"/>
        <dbReference type="ChEBI" id="CHEBI:15378"/>
        <dbReference type="ChEBI" id="CHEBI:29999"/>
        <dbReference type="ChEBI" id="CHEBI:30616"/>
        <dbReference type="ChEBI" id="CHEBI:83421"/>
        <dbReference type="ChEBI" id="CHEBI:456216"/>
        <dbReference type="EC" id="2.7.11.1"/>
    </reaction>
</comment>
<keyword evidence="13 20" id="KW-1133">Transmembrane helix</keyword>
<keyword evidence="6" id="KW-0808">Transferase</keyword>
<comment type="caution">
    <text evidence="22">The sequence shown here is derived from an EMBL/GenBank/DDBJ whole genome shotgun (WGS) entry which is preliminary data.</text>
</comment>
<dbReference type="Pfam" id="PF11721">
    <property type="entry name" value="Malectin"/>
    <property type="match status" value="1"/>
</dbReference>
<keyword evidence="16" id="KW-0325">Glycoprotein</keyword>
<dbReference type="InterPro" id="IPR051824">
    <property type="entry name" value="LRR_Rcpt-Like_S/T_Kinase"/>
</dbReference>
<dbReference type="Gene3D" id="3.80.10.10">
    <property type="entry name" value="Ribonuclease Inhibitor"/>
    <property type="match status" value="2"/>
</dbReference>
<dbReference type="CDD" id="cd14066">
    <property type="entry name" value="STKc_IRAK"/>
    <property type="match status" value="1"/>
</dbReference>
<keyword evidence="15" id="KW-0675">Receptor</keyword>
<dbReference type="AlphaFoldDB" id="A0A1R3HJH2"/>
<keyword evidence="5" id="KW-0433">Leucine-rich repeat</keyword>
<keyword evidence="3" id="KW-0723">Serine/threonine-protein kinase</keyword>
<keyword evidence="8" id="KW-0732">Signal</keyword>
<evidence type="ECO:0000256" key="14">
    <source>
        <dbReference type="ARBA" id="ARBA00023136"/>
    </source>
</evidence>
<evidence type="ECO:0000256" key="17">
    <source>
        <dbReference type="ARBA" id="ARBA00047899"/>
    </source>
</evidence>